<reference evidence="2" key="1">
    <citation type="journal article" date="2020" name="Nat. Commun.">
        <title>Genome sequence of the cluster root forming white lupin.</title>
        <authorList>
            <person name="Hufnagel B."/>
            <person name="Marques A."/>
            <person name="Soriano A."/>
            <person name="Marques L."/>
            <person name="Divol F."/>
            <person name="Doumas P."/>
            <person name="Sallet E."/>
            <person name="Mancinotti D."/>
            <person name="Carrere S."/>
            <person name="Marande W."/>
            <person name="Arribat S."/>
            <person name="Keller J."/>
            <person name="Huneau C."/>
            <person name="Blein T."/>
            <person name="Aime D."/>
            <person name="Laguerre M."/>
            <person name="Taylor J."/>
            <person name="Schubert V."/>
            <person name="Nelson M."/>
            <person name="Geu-Flores F."/>
            <person name="Crespi M."/>
            <person name="Gallardo-Guerrero K."/>
            <person name="Delaux P.-M."/>
            <person name="Salse J."/>
            <person name="Berges H."/>
            <person name="Guyot R."/>
            <person name="Gouzy J."/>
            <person name="Peret B."/>
        </authorList>
    </citation>
    <scope>NUCLEOTIDE SEQUENCE [LARGE SCALE GENOMIC DNA]</scope>
    <source>
        <strain evidence="2">cv. Amiga</strain>
    </source>
</reference>
<evidence type="ECO:0000313" key="2">
    <source>
        <dbReference type="Proteomes" id="UP000447434"/>
    </source>
</evidence>
<proteinExistence type="predicted"/>
<dbReference type="AlphaFoldDB" id="A0A6A4NDM8"/>
<evidence type="ECO:0000313" key="1">
    <source>
        <dbReference type="EMBL" id="KAE9591776.1"/>
    </source>
</evidence>
<protein>
    <submittedName>
        <fullName evidence="1">Uncharacterized protein</fullName>
    </submittedName>
</protein>
<organism evidence="1 2">
    <name type="scientific">Lupinus albus</name>
    <name type="common">White lupine</name>
    <name type="synonym">Lupinus termis</name>
    <dbReference type="NCBI Taxonomy" id="3870"/>
    <lineage>
        <taxon>Eukaryota</taxon>
        <taxon>Viridiplantae</taxon>
        <taxon>Streptophyta</taxon>
        <taxon>Embryophyta</taxon>
        <taxon>Tracheophyta</taxon>
        <taxon>Spermatophyta</taxon>
        <taxon>Magnoliopsida</taxon>
        <taxon>eudicotyledons</taxon>
        <taxon>Gunneridae</taxon>
        <taxon>Pentapetalae</taxon>
        <taxon>rosids</taxon>
        <taxon>fabids</taxon>
        <taxon>Fabales</taxon>
        <taxon>Fabaceae</taxon>
        <taxon>Papilionoideae</taxon>
        <taxon>50 kb inversion clade</taxon>
        <taxon>genistoids sensu lato</taxon>
        <taxon>core genistoids</taxon>
        <taxon>Genisteae</taxon>
        <taxon>Lupinus</taxon>
    </lineage>
</organism>
<accession>A0A6A4NDM8</accession>
<comment type="caution">
    <text evidence="1">The sequence shown here is derived from an EMBL/GenBank/DDBJ whole genome shotgun (WGS) entry which is preliminary data.</text>
</comment>
<dbReference type="Proteomes" id="UP000447434">
    <property type="component" value="Chromosome 20"/>
</dbReference>
<dbReference type="EMBL" id="WOCE01000020">
    <property type="protein sequence ID" value="KAE9591776.1"/>
    <property type="molecule type" value="Genomic_DNA"/>
</dbReference>
<sequence length="163" mass="18504">MNSFSGVYPYSQISPAARAPSRRGLYSNTTICCFPRDYAGYNQTCRVIPTDVPDSRSNIIENDMVFHCAFPDPYRSGMNEPLPSSIAKAGAMYSDYRTRRRPLIMTTELFNLICMLPPELHMVVNLILQLPPVTITSLVHSSLYWTMNPRPPYGSFTRKHATF</sequence>
<name>A0A6A4NDM8_LUPAL</name>
<dbReference type="OrthoDB" id="1387697at2759"/>
<keyword evidence="2" id="KW-1185">Reference proteome</keyword>
<gene>
    <name evidence="1" type="ORF">Lalb_Chr20g0122291</name>
</gene>